<evidence type="ECO:0000256" key="2">
    <source>
        <dbReference type="PIRSR" id="PIRSR601461-2"/>
    </source>
</evidence>
<comment type="similarity">
    <text evidence="1">Belongs to the peptidase A1 family.</text>
</comment>
<dbReference type="GO" id="GO:0006508">
    <property type="term" value="P:proteolysis"/>
    <property type="evidence" value="ECO:0007669"/>
    <property type="project" value="InterPro"/>
</dbReference>
<dbReference type="Proteomes" id="UP000046392">
    <property type="component" value="Unplaced"/>
</dbReference>
<dbReference type="PROSITE" id="PS51767">
    <property type="entry name" value="PEPTIDASE_A1"/>
    <property type="match status" value="1"/>
</dbReference>
<feature type="domain" description="Peptidase A1" evidence="3">
    <location>
        <begin position="1"/>
        <end position="121"/>
    </location>
</feature>
<feature type="disulfide bond" evidence="2">
    <location>
        <begin position="50"/>
        <end position="81"/>
    </location>
</feature>
<sequence length="125" mass="14143">MNKLKFTHGFQAIADTGTSFVGAPPAIVERIANMLKGQFIPQYGLYFVDCSIKNNGLNIKLFKLNIKIKRKHIITKYRNLCRLNIFPHVTGGYSPAFIFGDPLHQSNCVIYDIGNKRIGFAQPKR</sequence>
<accession>A0A0N5BH78</accession>
<dbReference type="AlphaFoldDB" id="A0A0N5BH78"/>
<dbReference type="STRING" id="174720.A0A0N5BH78"/>
<dbReference type="GO" id="GO:0004190">
    <property type="term" value="F:aspartic-type endopeptidase activity"/>
    <property type="evidence" value="ECO:0007669"/>
    <property type="project" value="InterPro"/>
</dbReference>
<protein>
    <submittedName>
        <fullName evidence="5">Peptidase A1 domain-containing protein</fullName>
    </submittedName>
</protein>
<evidence type="ECO:0000259" key="3">
    <source>
        <dbReference type="PROSITE" id="PS51767"/>
    </source>
</evidence>
<dbReference type="Gene3D" id="2.40.70.10">
    <property type="entry name" value="Acid Proteases"/>
    <property type="match status" value="1"/>
</dbReference>
<proteinExistence type="inferred from homology"/>
<dbReference type="SUPFAM" id="SSF50630">
    <property type="entry name" value="Acid proteases"/>
    <property type="match status" value="1"/>
</dbReference>
<reference evidence="5" key="1">
    <citation type="submission" date="2017-02" db="UniProtKB">
        <authorList>
            <consortium name="WormBaseParasite"/>
        </authorList>
    </citation>
    <scope>IDENTIFICATION</scope>
</reference>
<evidence type="ECO:0000313" key="5">
    <source>
        <dbReference type="WBParaSite" id="SPAL_0000532300.1"/>
    </source>
</evidence>
<dbReference type="PANTHER" id="PTHR47966">
    <property type="entry name" value="BETA-SITE APP-CLEAVING ENZYME, ISOFORM A-RELATED"/>
    <property type="match status" value="1"/>
</dbReference>
<dbReference type="InterPro" id="IPR033121">
    <property type="entry name" value="PEPTIDASE_A1"/>
</dbReference>
<evidence type="ECO:0000313" key="4">
    <source>
        <dbReference type="Proteomes" id="UP000046392"/>
    </source>
</evidence>
<name>A0A0N5BH78_STREA</name>
<dbReference type="InterPro" id="IPR021109">
    <property type="entry name" value="Peptidase_aspartic_dom_sf"/>
</dbReference>
<dbReference type="InterPro" id="IPR001461">
    <property type="entry name" value="Aspartic_peptidase_A1"/>
</dbReference>
<dbReference type="Pfam" id="PF00026">
    <property type="entry name" value="Asp"/>
    <property type="match status" value="1"/>
</dbReference>
<keyword evidence="4" id="KW-1185">Reference proteome</keyword>
<organism evidence="4 5">
    <name type="scientific">Strongyloides papillosus</name>
    <name type="common">Intestinal threadworm</name>
    <dbReference type="NCBI Taxonomy" id="174720"/>
    <lineage>
        <taxon>Eukaryota</taxon>
        <taxon>Metazoa</taxon>
        <taxon>Ecdysozoa</taxon>
        <taxon>Nematoda</taxon>
        <taxon>Chromadorea</taxon>
        <taxon>Rhabditida</taxon>
        <taxon>Tylenchina</taxon>
        <taxon>Panagrolaimomorpha</taxon>
        <taxon>Strongyloidoidea</taxon>
        <taxon>Strongyloididae</taxon>
        <taxon>Strongyloides</taxon>
    </lineage>
</organism>
<dbReference type="GO" id="GO:0005764">
    <property type="term" value="C:lysosome"/>
    <property type="evidence" value="ECO:0007669"/>
    <property type="project" value="TreeGrafter"/>
</dbReference>
<dbReference type="WBParaSite" id="SPAL_0000532300.1">
    <property type="protein sequence ID" value="SPAL_0000532300.1"/>
    <property type="gene ID" value="SPAL_0000532300"/>
</dbReference>
<dbReference type="PANTHER" id="PTHR47966:SF45">
    <property type="entry name" value="PEPTIDASE A1 DOMAIN-CONTAINING PROTEIN"/>
    <property type="match status" value="1"/>
</dbReference>
<evidence type="ECO:0000256" key="1">
    <source>
        <dbReference type="ARBA" id="ARBA00007447"/>
    </source>
</evidence>
<keyword evidence="2" id="KW-1015">Disulfide bond</keyword>